<accession>A6DGJ3</accession>
<protein>
    <submittedName>
        <fullName evidence="2">Uncharacterized protein</fullName>
    </submittedName>
</protein>
<evidence type="ECO:0000313" key="3">
    <source>
        <dbReference type="Proteomes" id="UP000004947"/>
    </source>
</evidence>
<gene>
    <name evidence="2" type="ORF">LNTAR_23009</name>
</gene>
<evidence type="ECO:0000313" key="2">
    <source>
        <dbReference type="EMBL" id="EDM29310.1"/>
    </source>
</evidence>
<proteinExistence type="predicted"/>
<comment type="caution">
    <text evidence="2">The sequence shown here is derived from an EMBL/GenBank/DDBJ whole genome shotgun (WGS) entry which is preliminary data.</text>
</comment>
<dbReference type="RefSeq" id="WP_007277032.1">
    <property type="nucleotide sequence ID" value="NZ_ABCK01000002.1"/>
</dbReference>
<sequence>MKKFILILLFAFASVQADYPVDEGYSYSDLGEISPDSYVYPGYMLIQAFKDNKPWEALKYCTEDAIEYVDLNRESFYYFLKYNVVAFKHLENTRITIRSRAEGGVSVNYRGDDSIAHKKAISASFRVIVEKIDGKYMITEIR</sequence>
<feature type="chain" id="PRO_5002691092" evidence="1">
    <location>
        <begin position="18"/>
        <end position="142"/>
    </location>
</feature>
<keyword evidence="1" id="KW-0732">Signal</keyword>
<evidence type="ECO:0000256" key="1">
    <source>
        <dbReference type="SAM" id="SignalP"/>
    </source>
</evidence>
<dbReference type="STRING" id="313628.LNTAR_23009"/>
<organism evidence="2 3">
    <name type="scientific">Lentisphaera araneosa HTCC2155</name>
    <dbReference type="NCBI Taxonomy" id="313628"/>
    <lineage>
        <taxon>Bacteria</taxon>
        <taxon>Pseudomonadati</taxon>
        <taxon>Lentisphaerota</taxon>
        <taxon>Lentisphaeria</taxon>
        <taxon>Lentisphaerales</taxon>
        <taxon>Lentisphaeraceae</taxon>
        <taxon>Lentisphaera</taxon>
    </lineage>
</organism>
<keyword evidence="3" id="KW-1185">Reference proteome</keyword>
<name>A6DGJ3_9BACT</name>
<dbReference type="AlphaFoldDB" id="A6DGJ3"/>
<reference evidence="2 3" key="1">
    <citation type="journal article" date="2010" name="J. Bacteriol.">
        <title>Genome sequence of Lentisphaera araneosa HTCC2155T, the type species of the order Lentisphaerales in the phylum Lentisphaerae.</title>
        <authorList>
            <person name="Thrash J.C."/>
            <person name="Cho J.C."/>
            <person name="Vergin K.L."/>
            <person name="Morris R.M."/>
            <person name="Giovannoni S.J."/>
        </authorList>
    </citation>
    <scope>NUCLEOTIDE SEQUENCE [LARGE SCALE GENOMIC DNA]</scope>
    <source>
        <strain evidence="2 3">HTCC2155</strain>
    </source>
</reference>
<feature type="signal peptide" evidence="1">
    <location>
        <begin position="1"/>
        <end position="17"/>
    </location>
</feature>
<dbReference type="EMBL" id="ABCK01000002">
    <property type="protein sequence ID" value="EDM29310.1"/>
    <property type="molecule type" value="Genomic_DNA"/>
</dbReference>
<dbReference type="Proteomes" id="UP000004947">
    <property type="component" value="Unassembled WGS sequence"/>
</dbReference>